<evidence type="ECO:0000256" key="1">
    <source>
        <dbReference type="SAM" id="MobiDB-lite"/>
    </source>
</evidence>
<accession>F8A3W3</accession>
<dbReference type="Proteomes" id="UP000000485">
    <property type="component" value="Chromosome"/>
</dbReference>
<evidence type="ECO:0000313" key="3">
    <source>
        <dbReference type="EMBL" id="AEI13155.1"/>
    </source>
</evidence>
<evidence type="ECO:0000256" key="2">
    <source>
        <dbReference type="SAM" id="Phobius"/>
    </source>
</evidence>
<proteinExistence type="predicted"/>
<feature type="transmembrane region" description="Helical" evidence="2">
    <location>
        <begin position="40"/>
        <end position="62"/>
    </location>
</feature>
<keyword evidence="4" id="KW-1185">Reference proteome</keyword>
<reference evidence="4" key="1">
    <citation type="submission" date="2011-04" db="EMBL/GenBank/DDBJ databases">
        <title>Complete sequence of Cellvibrio gilvus ATCC 13127.</title>
        <authorList>
            <person name="Lucas S."/>
            <person name="Han J."/>
            <person name="Lapidus A."/>
            <person name="Cheng J.-F."/>
            <person name="Goodwin L."/>
            <person name="Pitluck S."/>
            <person name="Peters L."/>
            <person name="Munk A."/>
            <person name="Detter J.C."/>
            <person name="Han C."/>
            <person name="Tapia R."/>
            <person name="Land M."/>
            <person name="Hauser L."/>
            <person name="Kyrpides N."/>
            <person name="Ivanova N."/>
            <person name="Ovchinnikova G."/>
            <person name="Pagani I."/>
            <person name="Mead D."/>
            <person name="Brumm P."/>
            <person name="Woyke T."/>
        </authorList>
    </citation>
    <scope>NUCLEOTIDE SEQUENCE [LARGE SCALE GENOMIC DNA]</scope>
    <source>
        <strain evidence="4">ATCC 13127 / NRRL B-14078</strain>
    </source>
</reference>
<organism evidence="3 4">
    <name type="scientific">Cellulomonas gilvus (strain ATCC 13127 / NRRL B-14078)</name>
    <name type="common">Cellvibrio gilvus</name>
    <dbReference type="NCBI Taxonomy" id="593907"/>
    <lineage>
        <taxon>Bacteria</taxon>
        <taxon>Bacillati</taxon>
        <taxon>Actinomycetota</taxon>
        <taxon>Actinomycetes</taxon>
        <taxon>Micrococcales</taxon>
        <taxon>Cellulomonadaceae</taxon>
        <taxon>Cellulomonas</taxon>
    </lineage>
</organism>
<keyword evidence="2" id="KW-0812">Transmembrane</keyword>
<sequence length="63" mass="6785">MTEPTRPPVGARGPHDEAVTEHGRALQREIRTDARHERRVVLVAALVAVLATAAVLVVLAALR</sequence>
<dbReference type="KEGG" id="cga:Celgi_2656"/>
<name>F8A3W3_CELGA</name>
<dbReference type="EMBL" id="CP002665">
    <property type="protein sequence ID" value="AEI13155.1"/>
    <property type="molecule type" value="Genomic_DNA"/>
</dbReference>
<gene>
    <name evidence="3" type="ordered locus">Celgi_2656</name>
</gene>
<feature type="region of interest" description="Disordered" evidence="1">
    <location>
        <begin position="1"/>
        <end position="23"/>
    </location>
</feature>
<dbReference type="HOGENOM" id="CLU_2877566_0_0_11"/>
<feature type="compositionally biased region" description="Basic and acidic residues" evidence="1">
    <location>
        <begin position="13"/>
        <end position="23"/>
    </location>
</feature>
<keyword evidence="2" id="KW-1133">Transmembrane helix</keyword>
<dbReference type="AlphaFoldDB" id="F8A3W3"/>
<evidence type="ECO:0000313" key="4">
    <source>
        <dbReference type="Proteomes" id="UP000000485"/>
    </source>
</evidence>
<dbReference type="RefSeq" id="WP_013884672.1">
    <property type="nucleotide sequence ID" value="NC_015671.1"/>
</dbReference>
<keyword evidence="2" id="KW-0472">Membrane</keyword>
<protein>
    <submittedName>
        <fullName evidence="3">Uncharacterized protein</fullName>
    </submittedName>
</protein>
<dbReference type="STRING" id="593907.Celgi_2656"/>